<comment type="caution">
    <text evidence="12">The sequence shown here is derived from an EMBL/GenBank/DDBJ whole genome shotgun (WGS) entry which is preliminary data.</text>
</comment>
<dbReference type="SUPFAM" id="SSF53474">
    <property type="entry name" value="alpha/beta-Hydrolases"/>
    <property type="match status" value="1"/>
</dbReference>
<dbReference type="GO" id="GO:0004185">
    <property type="term" value="F:serine-type carboxypeptidase activity"/>
    <property type="evidence" value="ECO:0007669"/>
    <property type="project" value="UniProtKB-UniRule"/>
</dbReference>
<evidence type="ECO:0000256" key="4">
    <source>
        <dbReference type="ARBA" id="ARBA00022645"/>
    </source>
</evidence>
<sequence>MRPSNVLSSIAFAVLLGSVAAKQEPFIKQEDRLNSNLHSSTKDTHSSIENIRGSVWAHLDQAREALKLLSTEVLDNWEWVSKNYATAFTELTWTTPEKKATKKEGGWDAISTASALPDHQLRIKTPSNLGVDKVKQYSGYLDVSKEKHFFFWFFESRNDPKNDPVVLWLNGGPGCSSLLGLFMELGPATVNKDGSKLVTNPFSWNNNANMMFLDQPINVGYSYGEGSVSDTVAAGKDVYALLALFFKQFPEYSHQEFHIAGESYAGHYIPVFAKDLIEHTKGLSTEFYSTASQSDIELLPKINLKSVLIGNGLTDPLTQFEKYPDMACNNSYAPVLSESECQSMRDSYPRCASLIESCYNYQSLWTCVPASIYCNNVMLNPFQKTGKNIYDIRSNCEDKENLCYPIMGSITKYLNRPDVKEAVGAEVEEYLSCNSNVNRNFLLKGDWMKPYHLAVPQLLLAGIPVMIYSGDADFICKHASSWMGNLAWTEALDWPGKSNFNQKKLQSFGGKHEWGQVKSFGNFTFLKLHHAGHMVPYDQPESSLEMFNRWISGDHELL</sequence>
<accession>A0A1U7LIM3</accession>
<dbReference type="InterPro" id="IPR018202">
    <property type="entry name" value="Ser_caboxypep_ser_AS"/>
</dbReference>
<dbReference type="STRING" id="1198029.A0A1U7LIM3"/>
<comment type="catalytic activity">
    <reaction evidence="10">
        <text>Release of a C-terminal amino acid with broad specificity.</text>
        <dbReference type="EC" id="3.4.16.5"/>
    </reaction>
</comment>
<evidence type="ECO:0000256" key="8">
    <source>
        <dbReference type="ARBA" id="ARBA00023157"/>
    </source>
</evidence>
<protein>
    <recommendedName>
        <fullName evidence="11">Carboxypeptidase</fullName>
        <ecNumber evidence="11">3.4.16.-</ecNumber>
    </recommendedName>
</protein>
<evidence type="ECO:0000256" key="5">
    <source>
        <dbReference type="ARBA" id="ARBA00022670"/>
    </source>
</evidence>
<name>A0A1U7LIM3_NEOID</name>
<dbReference type="EMBL" id="LXFE01003116">
    <property type="protein sequence ID" value="OLL22516.1"/>
    <property type="molecule type" value="Genomic_DNA"/>
</dbReference>
<evidence type="ECO:0000256" key="10">
    <source>
        <dbReference type="ARBA" id="ARBA00052076"/>
    </source>
</evidence>
<dbReference type="OrthoDB" id="443318at2759"/>
<organism evidence="12 13">
    <name type="scientific">Neolecta irregularis (strain DAH-3)</name>
    <dbReference type="NCBI Taxonomy" id="1198029"/>
    <lineage>
        <taxon>Eukaryota</taxon>
        <taxon>Fungi</taxon>
        <taxon>Dikarya</taxon>
        <taxon>Ascomycota</taxon>
        <taxon>Taphrinomycotina</taxon>
        <taxon>Neolectales</taxon>
        <taxon>Neolectaceae</taxon>
        <taxon>Neolecta</taxon>
    </lineage>
</organism>
<dbReference type="Gene3D" id="1.10.287.410">
    <property type="match status" value="1"/>
</dbReference>
<evidence type="ECO:0000313" key="12">
    <source>
        <dbReference type="EMBL" id="OLL22516.1"/>
    </source>
</evidence>
<feature type="signal peptide" evidence="11">
    <location>
        <begin position="1"/>
        <end position="21"/>
    </location>
</feature>
<dbReference type="Proteomes" id="UP000186594">
    <property type="component" value="Unassembled WGS sequence"/>
</dbReference>
<dbReference type="OMA" id="GDWMKPF"/>
<evidence type="ECO:0000256" key="3">
    <source>
        <dbReference type="ARBA" id="ARBA00022554"/>
    </source>
</evidence>
<dbReference type="PRINTS" id="PR00724">
    <property type="entry name" value="CRBOXYPTASEC"/>
</dbReference>
<keyword evidence="13" id="KW-1185">Reference proteome</keyword>
<comment type="subcellular location">
    <subcellularLocation>
        <location evidence="1">Vacuole</location>
    </subcellularLocation>
</comment>
<dbReference type="InterPro" id="IPR029058">
    <property type="entry name" value="AB_hydrolase_fold"/>
</dbReference>
<keyword evidence="8" id="KW-1015">Disulfide bond</keyword>
<dbReference type="GO" id="GO:0006995">
    <property type="term" value="P:cellular response to nitrogen starvation"/>
    <property type="evidence" value="ECO:0007669"/>
    <property type="project" value="EnsemblFungi"/>
</dbReference>
<keyword evidence="6 11" id="KW-0732">Signal</keyword>
<keyword evidence="3" id="KW-0926">Vacuole</keyword>
<evidence type="ECO:0000256" key="2">
    <source>
        <dbReference type="ARBA" id="ARBA00009431"/>
    </source>
</evidence>
<dbReference type="PANTHER" id="PTHR11802">
    <property type="entry name" value="SERINE PROTEASE FAMILY S10 SERINE CARBOXYPEPTIDASE"/>
    <property type="match status" value="1"/>
</dbReference>
<dbReference type="Pfam" id="PF00450">
    <property type="entry name" value="Peptidase_S10"/>
    <property type="match status" value="1"/>
</dbReference>
<dbReference type="PROSITE" id="PS00131">
    <property type="entry name" value="CARBOXYPEPT_SER_SER"/>
    <property type="match status" value="1"/>
</dbReference>
<dbReference type="EC" id="3.4.16.-" evidence="11"/>
<evidence type="ECO:0000256" key="9">
    <source>
        <dbReference type="ARBA" id="ARBA00023180"/>
    </source>
</evidence>
<dbReference type="GO" id="GO:0000328">
    <property type="term" value="C:fungal-type vacuole lumen"/>
    <property type="evidence" value="ECO:0007669"/>
    <property type="project" value="EnsemblFungi"/>
</dbReference>
<dbReference type="Gene3D" id="3.40.50.1820">
    <property type="entry name" value="alpha/beta hydrolase"/>
    <property type="match status" value="1"/>
</dbReference>
<proteinExistence type="inferred from homology"/>
<keyword evidence="9" id="KW-0325">Glycoprotein</keyword>
<evidence type="ECO:0000256" key="7">
    <source>
        <dbReference type="ARBA" id="ARBA00022801"/>
    </source>
</evidence>
<dbReference type="PANTHER" id="PTHR11802:SF113">
    <property type="entry name" value="SERINE CARBOXYPEPTIDASE CTSA-4.1"/>
    <property type="match status" value="1"/>
</dbReference>
<keyword evidence="7 11" id="KW-0378">Hydrolase</keyword>
<evidence type="ECO:0000256" key="1">
    <source>
        <dbReference type="ARBA" id="ARBA00004116"/>
    </source>
</evidence>
<dbReference type="GO" id="GO:0016236">
    <property type="term" value="P:macroautophagy"/>
    <property type="evidence" value="ECO:0007669"/>
    <property type="project" value="EnsemblFungi"/>
</dbReference>
<evidence type="ECO:0000313" key="13">
    <source>
        <dbReference type="Proteomes" id="UP000186594"/>
    </source>
</evidence>
<dbReference type="GO" id="GO:0031638">
    <property type="term" value="P:zymogen activation"/>
    <property type="evidence" value="ECO:0007669"/>
    <property type="project" value="EnsemblFungi"/>
</dbReference>
<evidence type="ECO:0000256" key="11">
    <source>
        <dbReference type="RuleBase" id="RU361156"/>
    </source>
</evidence>
<dbReference type="GO" id="GO:0005576">
    <property type="term" value="C:extracellular region"/>
    <property type="evidence" value="ECO:0007669"/>
    <property type="project" value="EnsemblFungi"/>
</dbReference>
<feature type="chain" id="PRO_5010397377" description="Carboxypeptidase" evidence="11">
    <location>
        <begin position="22"/>
        <end position="558"/>
    </location>
</feature>
<evidence type="ECO:0000256" key="6">
    <source>
        <dbReference type="ARBA" id="ARBA00022729"/>
    </source>
</evidence>
<dbReference type="FunFam" id="1.10.287.410:FF:000001">
    <property type="entry name" value="Carboxypeptidase Y"/>
    <property type="match status" value="1"/>
</dbReference>
<dbReference type="InterPro" id="IPR001563">
    <property type="entry name" value="Peptidase_S10"/>
</dbReference>
<keyword evidence="4 11" id="KW-0121">Carboxypeptidase</keyword>
<dbReference type="GO" id="GO:0046938">
    <property type="term" value="P:phytochelatin biosynthetic process"/>
    <property type="evidence" value="ECO:0007669"/>
    <property type="project" value="EnsemblFungi"/>
</dbReference>
<dbReference type="AlphaFoldDB" id="A0A1U7LIM3"/>
<comment type="similarity">
    <text evidence="2 11">Belongs to the peptidase S10 family.</text>
</comment>
<gene>
    <name evidence="12" type="ORF">NEOLI_002661</name>
</gene>
<keyword evidence="5 11" id="KW-0645">Protease</keyword>
<reference evidence="12 13" key="1">
    <citation type="submission" date="2016-04" db="EMBL/GenBank/DDBJ databases">
        <title>Evolutionary innovation and constraint leading to complex multicellularity in the Ascomycota.</title>
        <authorList>
            <person name="Cisse O."/>
            <person name="Nguyen A."/>
            <person name="Hewitt D.A."/>
            <person name="Jedd G."/>
            <person name="Stajich J.E."/>
        </authorList>
    </citation>
    <scope>NUCLEOTIDE SEQUENCE [LARGE SCALE GENOMIC DNA]</scope>
    <source>
        <strain evidence="12 13">DAH-3</strain>
    </source>
</reference>